<name>A0AAF0R605_SOLVR</name>
<dbReference type="AlphaFoldDB" id="A0AAF0R605"/>
<keyword evidence="2" id="KW-1185">Reference proteome</keyword>
<evidence type="ECO:0000313" key="2">
    <source>
        <dbReference type="Proteomes" id="UP001234989"/>
    </source>
</evidence>
<organism evidence="1 2">
    <name type="scientific">Solanum verrucosum</name>
    <dbReference type="NCBI Taxonomy" id="315347"/>
    <lineage>
        <taxon>Eukaryota</taxon>
        <taxon>Viridiplantae</taxon>
        <taxon>Streptophyta</taxon>
        <taxon>Embryophyta</taxon>
        <taxon>Tracheophyta</taxon>
        <taxon>Spermatophyta</taxon>
        <taxon>Magnoliopsida</taxon>
        <taxon>eudicotyledons</taxon>
        <taxon>Gunneridae</taxon>
        <taxon>Pentapetalae</taxon>
        <taxon>asterids</taxon>
        <taxon>lamiids</taxon>
        <taxon>Solanales</taxon>
        <taxon>Solanaceae</taxon>
        <taxon>Solanoideae</taxon>
        <taxon>Solaneae</taxon>
        <taxon>Solanum</taxon>
    </lineage>
</organism>
<accession>A0AAF0R605</accession>
<evidence type="ECO:0000313" key="1">
    <source>
        <dbReference type="EMBL" id="WMV35000.1"/>
    </source>
</evidence>
<gene>
    <name evidence="1" type="ORF">MTR67_028385</name>
</gene>
<sequence>MHRCAPPRAPPKGNGKLVVIDILNAGHTDYRARTKRLSLLSVSTRITVGSSSYSFAISSSQSCSGSSVWG</sequence>
<dbReference type="Proteomes" id="UP001234989">
    <property type="component" value="Chromosome 6"/>
</dbReference>
<proteinExistence type="predicted"/>
<protein>
    <submittedName>
        <fullName evidence="1">Uncharacterized protein</fullName>
    </submittedName>
</protein>
<reference evidence="1" key="1">
    <citation type="submission" date="2023-08" db="EMBL/GenBank/DDBJ databases">
        <title>A de novo genome assembly of Solanum verrucosum Schlechtendal, a Mexican diploid species geographically isolated from the other diploid A-genome species in potato relatives.</title>
        <authorList>
            <person name="Hosaka K."/>
        </authorList>
    </citation>
    <scope>NUCLEOTIDE SEQUENCE</scope>
    <source>
        <tissue evidence="1">Young leaves</tissue>
    </source>
</reference>
<feature type="non-terminal residue" evidence="1">
    <location>
        <position position="70"/>
    </location>
</feature>
<dbReference type="EMBL" id="CP133617">
    <property type="protein sequence ID" value="WMV35000.1"/>
    <property type="molecule type" value="Genomic_DNA"/>
</dbReference>